<keyword evidence="2" id="KW-1185">Reference proteome</keyword>
<sequence>MNLCQRRKKTFEVFLGWLRVGSKRKRGSKYNWCRKQVNICDEVFVFTPISILRAFARSLKVHSGDAYRPAKICKYPRWSQHSVQARDFVTPTAFWGLSRLTGL</sequence>
<accession>A0AAV4CPJ5</accession>
<reference evidence="1 2" key="1">
    <citation type="journal article" date="2021" name="Elife">
        <title>Chloroplast acquisition without the gene transfer in kleptoplastic sea slugs, Plakobranchus ocellatus.</title>
        <authorList>
            <person name="Maeda T."/>
            <person name="Takahashi S."/>
            <person name="Yoshida T."/>
            <person name="Shimamura S."/>
            <person name="Takaki Y."/>
            <person name="Nagai Y."/>
            <person name="Toyoda A."/>
            <person name="Suzuki Y."/>
            <person name="Arimoto A."/>
            <person name="Ishii H."/>
            <person name="Satoh N."/>
            <person name="Nishiyama T."/>
            <person name="Hasebe M."/>
            <person name="Maruyama T."/>
            <person name="Minagawa J."/>
            <person name="Obokata J."/>
            <person name="Shigenobu S."/>
        </authorList>
    </citation>
    <scope>NUCLEOTIDE SEQUENCE [LARGE SCALE GENOMIC DNA]</scope>
</reference>
<dbReference type="AlphaFoldDB" id="A0AAV4CPJ5"/>
<protein>
    <submittedName>
        <fullName evidence="1">Uncharacterized protein</fullName>
    </submittedName>
</protein>
<comment type="caution">
    <text evidence="1">The sequence shown here is derived from an EMBL/GenBank/DDBJ whole genome shotgun (WGS) entry which is preliminary data.</text>
</comment>
<dbReference type="Proteomes" id="UP000735302">
    <property type="component" value="Unassembled WGS sequence"/>
</dbReference>
<evidence type="ECO:0000313" key="2">
    <source>
        <dbReference type="Proteomes" id="UP000735302"/>
    </source>
</evidence>
<proteinExistence type="predicted"/>
<name>A0AAV4CPJ5_9GAST</name>
<organism evidence="1 2">
    <name type="scientific">Plakobranchus ocellatus</name>
    <dbReference type="NCBI Taxonomy" id="259542"/>
    <lineage>
        <taxon>Eukaryota</taxon>
        <taxon>Metazoa</taxon>
        <taxon>Spiralia</taxon>
        <taxon>Lophotrochozoa</taxon>
        <taxon>Mollusca</taxon>
        <taxon>Gastropoda</taxon>
        <taxon>Heterobranchia</taxon>
        <taxon>Euthyneura</taxon>
        <taxon>Panpulmonata</taxon>
        <taxon>Sacoglossa</taxon>
        <taxon>Placobranchoidea</taxon>
        <taxon>Plakobranchidae</taxon>
        <taxon>Plakobranchus</taxon>
    </lineage>
</organism>
<gene>
    <name evidence="1" type="ORF">PoB_006028800</name>
</gene>
<evidence type="ECO:0000313" key="1">
    <source>
        <dbReference type="EMBL" id="GFO33783.1"/>
    </source>
</evidence>
<dbReference type="EMBL" id="BLXT01006832">
    <property type="protein sequence ID" value="GFO33783.1"/>
    <property type="molecule type" value="Genomic_DNA"/>
</dbReference>